<dbReference type="Proteomes" id="UP000245368">
    <property type="component" value="Chromosome"/>
</dbReference>
<dbReference type="KEGG" id="dez:DKM44_01525"/>
<dbReference type="HAMAP" id="MF_01369_B">
    <property type="entry name" value="Ribosomal_uL23_B"/>
    <property type="match status" value="1"/>
</dbReference>
<dbReference type="SUPFAM" id="SSF54189">
    <property type="entry name" value="Ribosomal proteins S24e, L23 and L15e"/>
    <property type="match status" value="1"/>
</dbReference>
<dbReference type="InterPro" id="IPR013025">
    <property type="entry name" value="Ribosomal_uL23-like"/>
</dbReference>
<name>A0A2Z3JAQ6_9DEIO</name>
<keyword evidence="8" id="KW-1185">Reference proteome</keyword>
<dbReference type="InterPro" id="IPR012678">
    <property type="entry name" value="Ribosomal_uL23/eL15/eS24_sf"/>
</dbReference>
<dbReference type="GO" id="GO:0006412">
    <property type="term" value="P:translation"/>
    <property type="evidence" value="ECO:0007669"/>
    <property type="project" value="UniProtKB-UniRule"/>
</dbReference>
<dbReference type="NCBIfam" id="NF004363">
    <property type="entry name" value="PRK05738.2-4"/>
    <property type="match status" value="1"/>
</dbReference>
<dbReference type="GO" id="GO:1990904">
    <property type="term" value="C:ribonucleoprotein complex"/>
    <property type="evidence" value="ECO:0007669"/>
    <property type="project" value="UniProtKB-KW"/>
</dbReference>
<dbReference type="GO" id="GO:0003735">
    <property type="term" value="F:structural constituent of ribosome"/>
    <property type="evidence" value="ECO:0007669"/>
    <property type="project" value="InterPro"/>
</dbReference>
<reference evidence="7 8" key="1">
    <citation type="submission" date="2018-05" db="EMBL/GenBank/DDBJ databases">
        <title>Complete Genome Sequence of Deinococcus sp. strain 17bor-2.</title>
        <authorList>
            <person name="Srinivasan S."/>
        </authorList>
    </citation>
    <scope>NUCLEOTIDE SEQUENCE [LARGE SCALE GENOMIC DNA]</scope>
    <source>
        <strain evidence="7 8">17bor-2</strain>
    </source>
</reference>
<gene>
    <name evidence="6" type="primary">rplW</name>
    <name evidence="7" type="ORF">DKM44_01525</name>
</gene>
<keyword evidence="3 6" id="KW-0694">RNA-binding</keyword>
<dbReference type="Pfam" id="PF00276">
    <property type="entry name" value="Ribosomal_L23"/>
    <property type="match status" value="1"/>
</dbReference>
<dbReference type="FunFam" id="3.30.70.330:FF:000001">
    <property type="entry name" value="50S ribosomal protein L23"/>
    <property type="match status" value="1"/>
</dbReference>
<dbReference type="PANTHER" id="PTHR11620">
    <property type="entry name" value="60S RIBOSOMAL PROTEIN L23A"/>
    <property type="match status" value="1"/>
</dbReference>
<dbReference type="RefSeq" id="WP_109824834.1">
    <property type="nucleotide sequence ID" value="NZ_CP029494.1"/>
</dbReference>
<evidence type="ECO:0000256" key="2">
    <source>
        <dbReference type="ARBA" id="ARBA00022730"/>
    </source>
</evidence>
<keyword evidence="5 6" id="KW-0687">Ribonucleoprotein</keyword>
<comment type="similarity">
    <text evidence="1 6">Belongs to the universal ribosomal protein uL23 family.</text>
</comment>
<comment type="function">
    <text evidence="6">One of the early assembly proteins it binds 23S rRNA. One of the proteins that surrounds the polypeptide exit tunnel on the outside of the ribosome. Forms the main docking site for trigger factor binding to the ribosome.</text>
</comment>
<evidence type="ECO:0000256" key="5">
    <source>
        <dbReference type="ARBA" id="ARBA00023274"/>
    </source>
</evidence>
<organism evidence="7 8">
    <name type="scientific">Deinococcus irradiatisoli</name>
    <dbReference type="NCBI Taxonomy" id="2202254"/>
    <lineage>
        <taxon>Bacteria</taxon>
        <taxon>Thermotogati</taxon>
        <taxon>Deinococcota</taxon>
        <taxon>Deinococci</taxon>
        <taxon>Deinococcales</taxon>
        <taxon>Deinococcaceae</taxon>
        <taxon>Deinococcus</taxon>
    </lineage>
</organism>
<evidence type="ECO:0000256" key="3">
    <source>
        <dbReference type="ARBA" id="ARBA00022884"/>
    </source>
</evidence>
<proteinExistence type="inferred from homology"/>
<dbReference type="OrthoDB" id="9793353at2"/>
<dbReference type="Gene3D" id="3.30.70.330">
    <property type="match status" value="1"/>
</dbReference>
<dbReference type="NCBIfam" id="NF004366">
    <property type="entry name" value="PRK05738.3-2"/>
    <property type="match status" value="1"/>
</dbReference>
<evidence type="ECO:0000256" key="1">
    <source>
        <dbReference type="ARBA" id="ARBA00006700"/>
    </source>
</evidence>
<sequence>MSSVYDILQVPVMSEKAYGGMEKGLYTFWVKPGSTKTEIRNAVQQAFGVKVVKVTTFNVEGKVKRVGKYTGNRNDRKKAMVKLAEGQKIEALEGLV</sequence>
<accession>A0A2Z3JAQ6</accession>
<dbReference type="GO" id="GO:0005840">
    <property type="term" value="C:ribosome"/>
    <property type="evidence" value="ECO:0007669"/>
    <property type="project" value="UniProtKB-KW"/>
</dbReference>
<keyword evidence="2 6" id="KW-0699">rRNA-binding</keyword>
<evidence type="ECO:0000256" key="6">
    <source>
        <dbReference type="HAMAP-Rule" id="MF_01369"/>
    </source>
</evidence>
<protein>
    <recommendedName>
        <fullName evidence="6">Large ribosomal subunit protein uL23</fullName>
    </recommendedName>
</protein>
<dbReference type="EMBL" id="CP029494">
    <property type="protein sequence ID" value="AWN22082.1"/>
    <property type="molecule type" value="Genomic_DNA"/>
</dbReference>
<dbReference type="AlphaFoldDB" id="A0A2Z3JAQ6"/>
<evidence type="ECO:0000313" key="8">
    <source>
        <dbReference type="Proteomes" id="UP000245368"/>
    </source>
</evidence>
<evidence type="ECO:0000313" key="7">
    <source>
        <dbReference type="EMBL" id="AWN22082.1"/>
    </source>
</evidence>
<dbReference type="GO" id="GO:0019843">
    <property type="term" value="F:rRNA binding"/>
    <property type="evidence" value="ECO:0007669"/>
    <property type="project" value="UniProtKB-UniRule"/>
</dbReference>
<comment type="subunit">
    <text evidence="6">Part of the 50S ribosomal subunit. Contacts protein L29, and trigger factor when it is bound to the ribosome.</text>
</comment>
<dbReference type="InterPro" id="IPR012677">
    <property type="entry name" value="Nucleotide-bd_a/b_plait_sf"/>
</dbReference>
<keyword evidence="4 6" id="KW-0689">Ribosomal protein</keyword>
<evidence type="ECO:0000256" key="4">
    <source>
        <dbReference type="ARBA" id="ARBA00022980"/>
    </source>
</evidence>